<gene>
    <name evidence="2" type="ORF">HGH92_23575</name>
</gene>
<name>A0A847S1N0_9BACT</name>
<organism evidence="2 3">
    <name type="scientific">Chitinophaga varians</name>
    <dbReference type="NCBI Taxonomy" id="2202339"/>
    <lineage>
        <taxon>Bacteria</taxon>
        <taxon>Pseudomonadati</taxon>
        <taxon>Bacteroidota</taxon>
        <taxon>Chitinophagia</taxon>
        <taxon>Chitinophagales</taxon>
        <taxon>Chitinophagaceae</taxon>
        <taxon>Chitinophaga</taxon>
    </lineage>
</organism>
<dbReference type="RefSeq" id="WP_168873182.1">
    <property type="nucleotide sequence ID" value="NZ_JABAIA010000002.1"/>
</dbReference>
<reference evidence="2 3" key="1">
    <citation type="submission" date="2020-04" db="EMBL/GenBank/DDBJ databases">
        <authorList>
            <person name="Yin C."/>
        </authorList>
    </citation>
    <scope>NUCLEOTIDE SEQUENCE [LARGE SCALE GENOMIC DNA]</scope>
    <source>
        <strain evidence="2 3">Ae27</strain>
    </source>
</reference>
<dbReference type="Proteomes" id="UP000570474">
    <property type="component" value="Unassembled WGS sequence"/>
</dbReference>
<dbReference type="AlphaFoldDB" id="A0A847S1N0"/>
<evidence type="ECO:0000313" key="2">
    <source>
        <dbReference type="EMBL" id="NLR67305.1"/>
    </source>
</evidence>
<keyword evidence="3" id="KW-1185">Reference proteome</keyword>
<dbReference type="SUPFAM" id="SSF48452">
    <property type="entry name" value="TPR-like"/>
    <property type="match status" value="1"/>
</dbReference>
<protein>
    <submittedName>
        <fullName evidence="2">RagB/SusD family nutrient uptake outer membrane protein</fullName>
    </submittedName>
</protein>
<comment type="caution">
    <text evidence="2">The sequence shown here is derived from an EMBL/GenBank/DDBJ whole genome shotgun (WGS) entry which is preliminary data.</text>
</comment>
<dbReference type="PROSITE" id="PS51257">
    <property type="entry name" value="PROKAR_LIPOPROTEIN"/>
    <property type="match status" value="1"/>
</dbReference>
<dbReference type="Gene3D" id="1.25.40.390">
    <property type="match status" value="1"/>
</dbReference>
<dbReference type="InterPro" id="IPR033985">
    <property type="entry name" value="SusD-like_N"/>
</dbReference>
<evidence type="ECO:0000259" key="1">
    <source>
        <dbReference type="Pfam" id="PF14322"/>
    </source>
</evidence>
<accession>A0A847S1N0</accession>
<dbReference type="EMBL" id="JABAIA010000002">
    <property type="protein sequence ID" value="NLR67305.1"/>
    <property type="molecule type" value="Genomic_DNA"/>
</dbReference>
<evidence type="ECO:0000313" key="3">
    <source>
        <dbReference type="Proteomes" id="UP000570474"/>
    </source>
</evidence>
<dbReference type="InterPro" id="IPR011990">
    <property type="entry name" value="TPR-like_helical_dom_sf"/>
</dbReference>
<dbReference type="GO" id="GO:0009279">
    <property type="term" value="C:cell outer membrane"/>
    <property type="evidence" value="ECO:0007669"/>
    <property type="project" value="UniProtKB-SubCell"/>
</dbReference>
<dbReference type="Pfam" id="PF14322">
    <property type="entry name" value="SusD-like_3"/>
    <property type="match status" value="1"/>
</dbReference>
<feature type="domain" description="SusD-like N-terminal" evidence="1">
    <location>
        <begin position="22"/>
        <end position="223"/>
    </location>
</feature>
<proteinExistence type="predicted"/>
<sequence>MKNTAFILLIGLLGGLLGGCNKYLEVQPDDTMVVPKTLSDLQALLDNTNRMNLQRTPNFSEASADDYFLPGNQFDNIEVELQRIYTWQVKDYLFQNDWSIAYEPIFIANLCLEQLQEIPASSNLSTWNQIKGASLFFRSYYYQQLLWTYAPAYDPATAAKDWGIVLRNTSDFNEPSQRATVQQSYDRVLHDAKEAAALLPDLPALPMRPSKAAAYGLLARTFLSMRMYDSAYQYADAALRIKNDLMNFNGDADINGSITEQVPFRMFNKEILFYTEMATTNYIINPSTVAVDSNIIKQYSPQDLRLIALYTPVDNAYHFKGSYTGNEWQYFTGIATDELFLIRAEGAARTGKLEQAKSDLRALLISRWDKTCAPPVVEPASAIEAIDLILDERRKELYMRGLRWMDIKRLNKEGRNITLQRSVAGKLYKLQPNDKYFALPLPKDIVSSNVPQNP</sequence>